<accession>A0A6G7B9J8</accession>
<evidence type="ECO:0000313" key="1">
    <source>
        <dbReference type="EMBL" id="QIH24072.1"/>
    </source>
</evidence>
<protein>
    <submittedName>
        <fullName evidence="1">Uncharacterized protein</fullName>
    </submittedName>
</protein>
<name>A0A6G7B9J8_9LACO</name>
<gene>
    <name evidence="1" type="ORF">G6Z83_05180</name>
</gene>
<dbReference type="EMBL" id="CP049228">
    <property type="protein sequence ID" value="QIH24072.1"/>
    <property type="molecule type" value="Genomic_DNA"/>
</dbReference>
<organism evidence="1 2">
    <name type="scientific">Lactobacillus iners</name>
    <dbReference type="NCBI Taxonomy" id="147802"/>
    <lineage>
        <taxon>Bacteria</taxon>
        <taxon>Bacillati</taxon>
        <taxon>Bacillota</taxon>
        <taxon>Bacilli</taxon>
        <taxon>Lactobacillales</taxon>
        <taxon>Lactobacillaceae</taxon>
        <taxon>Lactobacillus</taxon>
    </lineage>
</organism>
<proteinExistence type="predicted"/>
<evidence type="ECO:0000313" key="2">
    <source>
        <dbReference type="Proteomes" id="UP000501676"/>
    </source>
</evidence>
<sequence length="245" mass="29275">MKRKQFDDFYFVKDGKIHTLDEVQDRYEKNNGDISYFQGRMRCPECKEAILSFTRKTSSRREYLSKEPSSSHLDNCSYKNDYASKKQIIEYVETMNDNQIQDKLKSALNMLMNRDTSTDININSQEQRDNPLIIKSSNVGNSIQRTIPRKSLSMWLDKEYEGKVFIFYGKVKLKVEPFKEFFRLLIYTKKRDKTWGYKTKVFRIRFKDKIDENKEYDIAILGYLDFSYGSTPEIKLVKYNSLLYR</sequence>
<dbReference type="Proteomes" id="UP000501676">
    <property type="component" value="Chromosome"/>
</dbReference>
<reference evidence="1 2" key="1">
    <citation type="submission" date="2020-02" db="EMBL/GenBank/DDBJ databases">
        <title>Complete genome sequences of six Lactobacillus iners strains isolated from the human vagina.</title>
        <authorList>
            <person name="France M.T."/>
            <person name="Rutt L."/>
            <person name="Narina S."/>
            <person name="Arbaugh S."/>
            <person name="Humphrys M.S."/>
            <person name="Ma B."/>
            <person name="Hayward M.R."/>
            <person name="Relman D."/>
            <person name="Kwon D.S."/>
            <person name="Ravel J."/>
        </authorList>
    </citation>
    <scope>NUCLEOTIDE SEQUENCE [LARGE SCALE GENOMIC DNA]</scope>
    <source>
        <strain evidence="1 2">C0210C1</strain>
    </source>
</reference>
<dbReference type="AlphaFoldDB" id="A0A6G7B9J8"/>
<dbReference type="RefSeq" id="WP_164824044.1">
    <property type="nucleotide sequence ID" value="NZ_CP049228.1"/>
</dbReference>